<dbReference type="Gene3D" id="3.40.140.10">
    <property type="entry name" value="Cytidine Deaminase, domain 2"/>
    <property type="match status" value="1"/>
</dbReference>
<dbReference type="AlphaFoldDB" id="A0A4R3JVK5"/>
<organism evidence="9 10">
    <name type="scientific">Sulfuritortus calidifontis</name>
    <dbReference type="NCBI Taxonomy" id="1914471"/>
    <lineage>
        <taxon>Bacteria</taxon>
        <taxon>Pseudomonadati</taxon>
        <taxon>Pseudomonadota</taxon>
        <taxon>Betaproteobacteria</taxon>
        <taxon>Nitrosomonadales</taxon>
        <taxon>Thiobacillaceae</taxon>
        <taxon>Sulfuritortus</taxon>
    </lineage>
</organism>
<name>A0A4R3JVK5_9PROT</name>
<evidence type="ECO:0000256" key="3">
    <source>
        <dbReference type="ARBA" id="ARBA00022723"/>
    </source>
</evidence>
<dbReference type="GO" id="GO:0006508">
    <property type="term" value="P:proteolysis"/>
    <property type="evidence" value="ECO:0007669"/>
    <property type="project" value="UniProtKB-KW"/>
</dbReference>
<dbReference type="Pfam" id="PF14464">
    <property type="entry name" value="Prok-JAB"/>
    <property type="match status" value="1"/>
</dbReference>
<accession>A0A4R3JVK5</accession>
<evidence type="ECO:0000256" key="2">
    <source>
        <dbReference type="ARBA" id="ARBA00022670"/>
    </source>
</evidence>
<dbReference type="PROSITE" id="PS51935">
    <property type="entry name" value="NLPC_P60"/>
    <property type="match status" value="1"/>
</dbReference>
<evidence type="ECO:0000256" key="5">
    <source>
        <dbReference type="ARBA" id="ARBA00022807"/>
    </source>
</evidence>
<dbReference type="GO" id="GO:0008234">
    <property type="term" value="F:cysteine-type peptidase activity"/>
    <property type="evidence" value="ECO:0007669"/>
    <property type="project" value="UniProtKB-KW"/>
</dbReference>
<dbReference type="SUPFAM" id="SSF102712">
    <property type="entry name" value="JAB1/MPN domain"/>
    <property type="match status" value="1"/>
</dbReference>
<keyword evidence="2" id="KW-0645">Protease</keyword>
<dbReference type="Pfam" id="PF00877">
    <property type="entry name" value="NLPC_P60"/>
    <property type="match status" value="1"/>
</dbReference>
<keyword evidence="6" id="KW-0862">Zinc</keyword>
<sequence length="237" mass="26411">MIDFSPILDAVREHAAREAPRECCGLAVVVKGRLKYWPCRNIAGEAEFMIHPEDQAAAEEAGEVVAVCHSHVHLPPVPSEADLVMCEATNLPWLIVAHPAGAHQVMAPSGYRAPLIGRPFVHGVLDCFALCRDYYREVCGIELPDYRREDDWWLKGGNLYLDNFAEAGFIEIAPDDLRPHDAVLMQVASPVPNHAGVIDADGYLIHHCHGRLSSRDVYGGYWRKVTTHVLRHRSILP</sequence>
<dbReference type="InterPro" id="IPR000064">
    <property type="entry name" value="NLP_P60_dom"/>
</dbReference>
<evidence type="ECO:0000256" key="6">
    <source>
        <dbReference type="ARBA" id="ARBA00022833"/>
    </source>
</evidence>
<gene>
    <name evidence="9" type="ORF">EDC61_1062</name>
</gene>
<keyword evidence="10" id="KW-1185">Reference proteome</keyword>
<keyword evidence="3" id="KW-0479">Metal-binding</keyword>
<dbReference type="GO" id="GO:0008270">
    <property type="term" value="F:zinc ion binding"/>
    <property type="evidence" value="ECO:0007669"/>
    <property type="project" value="TreeGrafter"/>
</dbReference>
<dbReference type="PANTHER" id="PTHR34858:SF1">
    <property type="entry name" value="CYSO-CYSTEINE PEPTIDASE"/>
    <property type="match status" value="1"/>
</dbReference>
<dbReference type="InterPro" id="IPR051929">
    <property type="entry name" value="VirAsm_ModProt"/>
</dbReference>
<dbReference type="GO" id="GO:0000502">
    <property type="term" value="C:proteasome complex"/>
    <property type="evidence" value="ECO:0007669"/>
    <property type="project" value="UniProtKB-KW"/>
</dbReference>
<evidence type="ECO:0000256" key="1">
    <source>
        <dbReference type="ARBA" id="ARBA00007074"/>
    </source>
</evidence>
<dbReference type="CDD" id="cd08073">
    <property type="entry name" value="MPN_NLPC_P60"/>
    <property type="match status" value="1"/>
</dbReference>
<dbReference type="OrthoDB" id="1494599at2"/>
<keyword evidence="9" id="KW-0647">Proteasome</keyword>
<evidence type="ECO:0000313" key="9">
    <source>
        <dbReference type="EMBL" id="TCS72088.1"/>
    </source>
</evidence>
<comment type="similarity">
    <text evidence="1">Belongs to the peptidase C40 family.</text>
</comment>
<dbReference type="InterPro" id="IPR028090">
    <property type="entry name" value="JAB_dom_prok"/>
</dbReference>
<reference evidence="9 10" key="1">
    <citation type="submission" date="2019-03" db="EMBL/GenBank/DDBJ databases">
        <title>Genomic Encyclopedia of Type Strains, Phase IV (KMG-IV): sequencing the most valuable type-strain genomes for metagenomic binning, comparative biology and taxonomic classification.</title>
        <authorList>
            <person name="Goeker M."/>
        </authorList>
    </citation>
    <scope>NUCLEOTIDE SEQUENCE [LARGE SCALE GENOMIC DNA]</scope>
    <source>
        <strain evidence="9 10">DSM 103923</strain>
    </source>
</reference>
<dbReference type="EMBL" id="SLZY01000006">
    <property type="protein sequence ID" value="TCS72088.1"/>
    <property type="molecule type" value="Genomic_DNA"/>
</dbReference>
<evidence type="ECO:0000259" key="8">
    <source>
        <dbReference type="PROSITE" id="PS51935"/>
    </source>
</evidence>
<feature type="domain" description="NlpC/P60" evidence="8">
    <location>
        <begin position="95"/>
        <end position="233"/>
    </location>
</feature>
<dbReference type="Proteomes" id="UP000295135">
    <property type="component" value="Unassembled WGS sequence"/>
</dbReference>
<evidence type="ECO:0000256" key="7">
    <source>
        <dbReference type="ARBA" id="ARBA00023049"/>
    </source>
</evidence>
<keyword evidence="5" id="KW-0788">Thiol protease</keyword>
<dbReference type="RefSeq" id="WP_126463895.1">
    <property type="nucleotide sequence ID" value="NZ_AP018721.1"/>
</dbReference>
<dbReference type="InterPro" id="IPR038765">
    <property type="entry name" value="Papain-like_cys_pep_sf"/>
</dbReference>
<dbReference type="PANTHER" id="PTHR34858">
    <property type="entry name" value="CYSO-CYSTEINE PEPTIDASE"/>
    <property type="match status" value="1"/>
</dbReference>
<keyword evidence="4" id="KW-0378">Hydrolase</keyword>
<dbReference type="Gene3D" id="3.90.1720.10">
    <property type="entry name" value="endopeptidase domain like (from Nostoc punctiforme)"/>
    <property type="match status" value="1"/>
</dbReference>
<comment type="caution">
    <text evidence="9">The sequence shown here is derived from an EMBL/GenBank/DDBJ whole genome shotgun (WGS) entry which is preliminary data.</text>
</comment>
<dbReference type="GO" id="GO:0008235">
    <property type="term" value="F:metalloexopeptidase activity"/>
    <property type="evidence" value="ECO:0007669"/>
    <property type="project" value="TreeGrafter"/>
</dbReference>
<dbReference type="SUPFAM" id="SSF54001">
    <property type="entry name" value="Cysteine proteinases"/>
    <property type="match status" value="1"/>
</dbReference>
<keyword evidence="7" id="KW-0482">Metalloprotease</keyword>
<protein>
    <submittedName>
        <fullName evidence="9">Proteasome lid subunit RPN8/RPN11</fullName>
    </submittedName>
</protein>
<proteinExistence type="inferred from homology"/>
<evidence type="ECO:0000313" key="10">
    <source>
        <dbReference type="Proteomes" id="UP000295135"/>
    </source>
</evidence>
<evidence type="ECO:0000256" key="4">
    <source>
        <dbReference type="ARBA" id="ARBA00022801"/>
    </source>
</evidence>